<name>A0ABQ3D111_9ACTN</name>
<evidence type="ECO:0000259" key="7">
    <source>
        <dbReference type="PROSITE" id="PS50011"/>
    </source>
</evidence>
<evidence type="ECO:0000256" key="6">
    <source>
        <dbReference type="PROSITE-ProRule" id="PRU10141"/>
    </source>
</evidence>
<evidence type="ECO:0000256" key="1">
    <source>
        <dbReference type="ARBA" id="ARBA00022574"/>
    </source>
</evidence>
<dbReference type="Proteomes" id="UP000653644">
    <property type="component" value="Unassembled WGS sequence"/>
</dbReference>
<dbReference type="PRINTS" id="PR00320">
    <property type="entry name" value="GPROTEINBRPT"/>
</dbReference>
<comment type="caution">
    <text evidence="8">The sequence shown here is derived from an EMBL/GenBank/DDBJ whole genome shotgun (WGS) entry which is preliminary data.</text>
</comment>
<dbReference type="InterPro" id="IPR011990">
    <property type="entry name" value="TPR-like_helical_dom_sf"/>
</dbReference>
<proteinExistence type="predicted"/>
<dbReference type="InterPro" id="IPR017441">
    <property type="entry name" value="Protein_kinase_ATP_BS"/>
</dbReference>
<evidence type="ECO:0000313" key="9">
    <source>
        <dbReference type="Proteomes" id="UP000653644"/>
    </source>
</evidence>
<keyword evidence="4 6" id="KW-0067">ATP-binding</keyword>
<reference evidence="9" key="1">
    <citation type="journal article" date="2019" name="Int. J. Syst. Evol. Microbiol.">
        <title>The Global Catalogue of Microorganisms (GCM) 10K type strain sequencing project: providing services to taxonomists for standard genome sequencing and annotation.</title>
        <authorList>
            <consortium name="The Broad Institute Genomics Platform"/>
            <consortium name="The Broad Institute Genome Sequencing Center for Infectious Disease"/>
            <person name="Wu L."/>
            <person name="Ma J."/>
        </authorList>
    </citation>
    <scope>NUCLEOTIDE SEQUENCE [LARGE SCALE GENOMIC DNA]</scope>
    <source>
        <strain evidence="9">JCM 4733</strain>
    </source>
</reference>
<dbReference type="PANTHER" id="PTHR19879:SF9">
    <property type="entry name" value="TRANSCRIPTION INITIATION FACTOR TFIID SUBUNIT 5"/>
    <property type="match status" value="1"/>
</dbReference>
<feature type="domain" description="Protein kinase" evidence="7">
    <location>
        <begin position="50"/>
        <end position="336"/>
    </location>
</feature>
<evidence type="ECO:0000256" key="4">
    <source>
        <dbReference type="ARBA" id="ARBA00022840"/>
    </source>
</evidence>
<gene>
    <name evidence="8" type="ORF">GCM10010345_66150</name>
</gene>
<feature type="binding site" evidence="6">
    <location>
        <position position="79"/>
    </location>
    <ligand>
        <name>ATP</name>
        <dbReference type="ChEBI" id="CHEBI:30616"/>
    </ligand>
</feature>
<keyword evidence="3 6" id="KW-0547">Nucleotide-binding</keyword>
<dbReference type="InterPro" id="IPR008271">
    <property type="entry name" value="Ser/Thr_kinase_AS"/>
</dbReference>
<dbReference type="Pfam" id="PF00400">
    <property type="entry name" value="WD40"/>
    <property type="match status" value="9"/>
</dbReference>
<accession>A0ABQ3D111</accession>
<dbReference type="SUPFAM" id="SSF50978">
    <property type="entry name" value="WD40 repeat-like"/>
    <property type="match status" value="2"/>
</dbReference>
<dbReference type="InterPro" id="IPR019775">
    <property type="entry name" value="WD40_repeat_CS"/>
</dbReference>
<dbReference type="CDD" id="cd00200">
    <property type="entry name" value="WD40"/>
    <property type="match status" value="2"/>
</dbReference>
<feature type="repeat" description="WD" evidence="5">
    <location>
        <begin position="947"/>
        <end position="988"/>
    </location>
</feature>
<dbReference type="EMBL" id="BMVN01000031">
    <property type="protein sequence ID" value="GHA52302.1"/>
    <property type="molecule type" value="Genomic_DNA"/>
</dbReference>
<feature type="repeat" description="WD" evidence="5">
    <location>
        <begin position="1048"/>
        <end position="1082"/>
    </location>
</feature>
<dbReference type="Pfam" id="PF00069">
    <property type="entry name" value="Pkinase"/>
    <property type="match status" value="1"/>
</dbReference>
<sequence>MEIPDAWAPGLVHGSTPCPAHYSESMRQGAAAAAGQGRDWRVGDRVLGVYEVTGALGQGGMGRVHRVRHLGWGTDLAVKSPRAELFRDEADQERFVREAETWVGLELHPHLCGCHYVRTIGGVPRVFAEYVDGGSLRESIDEGRLYRGARDEVVGRILDIAVQVARGLAHAHLSGVVHQDVKPGNVLLDRQGTAKITDFGLARARHFGTRPTPSGRVADGAAPGRAAPTLLVTHGGMTPAYASPEQVRGAPLSRRTDVWSFAVSVLEMFTGTVTWGVGSAAGAALAAYRLSPPPDAPVASMPGALADLLERCLRERVEERPDDLAAVAGELAEVYAREVARPYPRRAENAAVHRADGLNNRAMSLLDLGRTREAEAALAEAHAADPQHPQATYNLGLLRWRSGTLADDALVDRMESARASAEGPSPADHLLAQVHLERGDHESALPLLRAASATAEATADADAGTALRDALAHAEREHAAGGRLLATFTGHRAVVHAVSLSADGSRALSGDDAGDVRLWDTATGRPRALKGHRAAVHAVSLSPDGRLALTGGHDGDVRLWDTATGRCLRRLSGHTGSVRAVRLAPDGSTALTGGWDGTLRWWDVATGRCLRVVDSPEGPGGAGREVNAACLSADGRLALFVGGRTVLWDLVDDRRVRTLDRGTIWPAALSHDRRHALTGGGDRALVWRDLATGRSLRTLRADARPPWAAELSADGRFAVSGAIGGTLRWWEPATGRCLRTYDAHFSQVTSVSLSGDGRRVLTGGDHRVRLWQLPAPDAYTAPFRICRPRSHTELTRYDDRVAALLDDAESSAGRQRYADALALVAEARALPGHERDTRALAAWHRLSLVTVRTGVRGAWAAGTVELPTSGTQAHATADGRRALCADLDTLRLWDFEDGGRCVRTFDGHDGAVRAVCLSADERLALSGGEDGTVRLWDVRTGRCLSVLAGHGATVRSVRFSGDGRFAFSGGEDGSVRWWEPAAGRMLRAYAYGRHKVDSVCPSADGRFLLSCGEGSRARLWELDSGHRVRTFEDLSRDAVTDSPLLGLLHSAQLTADGRHAVTANGDGRVALWDVAGGRRLHVFEEHVGSDGHAEPMTSVSLSTDGRFALAANWDTTVRLLDLRAGRCLRTLGGHRRWVQSVHLSADGRYAVSTGTDGTLRRWELDWELEAREPADWDEGARPHLEAFLAAHTPFGRPASHGLQSVSYDPRLARHGQPVWSEADADLLLRHLARAGYGWLRAAGVRAELERMAAAWQGPRPLPAPRREPTGLLSSARHRYRAWRGRPRS</sequence>
<dbReference type="SMART" id="SM00220">
    <property type="entry name" value="S_TKc"/>
    <property type="match status" value="1"/>
</dbReference>
<dbReference type="InterPro" id="IPR036322">
    <property type="entry name" value="WD40_repeat_dom_sf"/>
</dbReference>
<dbReference type="Gene3D" id="2.130.10.10">
    <property type="entry name" value="YVTN repeat-like/Quinoprotein amine dehydrogenase"/>
    <property type="match status" value="4"/>
</dbReference>
<dbReference type="InterPro" id="IPR015943">
    <property type="entry name" value="WD40/YVTN_repeat-like_dom_sf"/>
</dbReference>
<feature type="repeat" description="WD" evidence="5">
    <location>
        <begin position="529"/>
        <end position="570"/>
    </location>
</feature>
<evidence type="ECO:0000256" key="2">
    <source>
        <dbReference type="ARBA" id="ARBA00022737"/>
    </source>
</evidence>
<dbReference type="InterPro" id="IPR020472">
    <property type="entry name" value="WD40_PAC1"/>
</dbReference>
<dbReference type="PROSITE" id="PS50082">
    <property type="entry name" value="WD_REPEATS_2"/>
    <property type="match status" value="8"/>
</dbReference>
<dbReference type="PROSITE" id="PS50011">
    <property type="entry name" value="PROTEIN_KINASE_DOM"/>
    <property type="match status" value="1"/>
</dbReference>
<dbReference type="PROSITE" id="PS50294">
    <property type="entry name" value="WD_REPEATS_REGION"/>
    <property type="match status" value="6"/>
</dbReference>
<evidence type="ECO:0000313" key="8">
    <source>
        <dbReference type="EMBL" id="GHA52302.1"/>
    </source>
</evidence>
<evidence type="ECO:0000256" key="3">
    <source>
        <dbReference type="ARBA" id="ARBA00022741"/>
    </source>
</evidence>
<keyword evidence="1 5" id="KW-0853">WD repeat</keyword>
<feature type="repeat" description="WD" evidence="5">
    <location>
        <begin position="1089"/>
        <end position="1130"/>
    </location>
</feature>
<dbReference type="SUPFAM" id="SSF48452">
    <property type="entry name" value="TPR-like"/>
    <property type="match status" value="1"/>
</dbReference>
<dbReference type="InterPro" id="IPR000719">
    <property type="entry name" value="Prot_kinase_dom"/>
</dbReference>
<dbReference type="InterPro" id="IPR001680">
    <property type="entry name" value="WD40_rpt"/>
</dbReference>
<dbReference type="PROSITE" id="PS00108">
    <property type="entry name" value="PROTEIN_KINASE_ST"/>
    <property type="match status" value="1"/>
</dbReference>
<dbReference type="InterPro" id="IPR011009">
    <property type="entry name" value="Kinase-like_dom_sf"/>
</dbReference>
<dbReference type="PROSITE" id="PS00678">
    <property type="entry name" value="WD_REPEATS_1"/>
    <property type="match status" value="2"/>
</dbReference>
<feature type="repeat" description="WD" evidence="5">
    <location>
        <begin position="571"/>
        <end position="612"/>
    </location>
</feature>
<feature type="repeat" description="WD" evidence="5">
    <location>
        <begin position="488"/>
        <end position="529"/>
    </location>
</feature>
<keyword evidence="2" id="KW-0677">Repeat</keyword>
<feature type="repeat" description="WD" evidence="5">
    <location>
        <begin position="1131"/>
        <end position="1165"/>
    </location>
</feature>
<evidence type="ECO:0000256" key="5">
    <source>
        <dbReference type="PROSITE-ProRule" id="PRU00221"/>
    </source>
</evidence>
<dbReference type="Gene3D" id="1.25.40.10">
    <property type="entry name" value="Tetratricopeptide repeat domain"/>
    <property type="match status" value="1"/>
</dbReference>
<dbReference type="SMART" id="SM00320">
    <property type="entry name" value="WD40"/>
    <property type="match status" value="13"/>
</dbReference>
<organism evidence="8 9">
    <name type="scientific">Streptomyces canarius</name>
    <dbReference type="NCBI Taxonomy" id="285453"/>
    <lineage>
        <taxon>Bacteria</taxon>
        <taxon>Bacillati</taxon>
        <taxon>Actinomycetota</taxon>
        <taxon>Actinomycetes</taxon>
        <taxon>Kitasatosporales</taxon>
        <taxon>Streptomycetaceae</taxon>
        <taxon>Streptomyces</taxon>
    </lineage>
</organism>
<protein>
    <recommendedName>
        <fullName evidence="7">Protein kinase domain-containing protein</fullName>
    </recommendedName>
</protein>
<dbReference type="CDD" id="cd14014">
    <property type="entry name" value="STKc_PknB_like"/>
    <property type="match status" value="1"/>
</dbReference>
<feature type="repeat" description="WD" evidence="5">
    <location>
        <begin position="905"/>
        <end position="946"/>
    </location>
</feature>
<dbReference type="Gene3D" id="3.30.200.20">
    <property type="entry name" value="Phosphorylase Kinase, domain 1"/>
    <property type="match status" value="1"/>
</dbReference>
<dbReference type="PANTHER" id="PTHR19879">
    <property type="entry name" value="TRANSCRIPTION INITIATION FACTOR TFIID"/>
    <property type="match status" value="1"/>
</dbReference>
<dbReference type="PROSITE" id="PS00107">
    <property type="entry name" value="PROTEIN_KINASE_ATP"/>
    <property type="match status" value="1"/>
</dbReference>
<dbReference type="Gene3D" id="1.10.510.10">
    <property type="entry name" value="Transferase(Phosphotransferase) domain 1"/>
    <property type="match status" value="1"/>
</dbReference>
<dbReference type="SUPFAM" id="SSF56112">
    <property type="entry name" value="Protein kinase-like (PK-like)"/>
    <property type="match status" value="1"/>
</dbReference>
<keyword evidence="9" id="KW-1185">Reference proteome</keyword>